<comment type="similarity">
    <text evidence="3 8">Belongs to the DPH1/DPH2 family. DPH2 subfamily.</text>
</comment>
<dbReference type="FunFam" id="3.40.50.11860:FF:000001">
    <property type="entry name" value="2-(3-amino-3-carboxypropyl)histidine synthase subunit 2"/>
    <property type="match status" value="1"/>
</dbReference>
<feature type="region of interest" description="Disordered" evidence="9">
    <location>
        <begin position="440"/>
        <end position="466"/>
    </location>
</feature>
<sequence length="466" mass="52606">MTVDPSAIKLFSDDIENREEAPEIESISVHDENVSSFFEIDKAVEWIKNGKYERVALQFPDSLLKYAFAVAMQLEEKSGSNMYVLADTSYRNCCVDSVAAEHSNCDALIHYGEACLSEKTDKIRVFYIFCRLQLDSTDFQSNITRHFAQKPTEDGIKNIVLLYDAVYSHLSNKLKEILADNVPNLNVLVCECVDEVMEEQNVKLGRKIPEHNEEESILMFVGDKDSCLLPIWLMTFPKYANVIVYQPKEKKLKTECSSAFRQLRKRMYLIERLKDAKTIGLVVGTLGTKHGPEAIKRVRSLCSVAQKKLYVFSIGKLNEAKLSNFSGDIDAFILLSCPFGILLDTNEFLKPIVSLFEAEIALNPASPDWFADGGWTAEFPNLLNAPIKPSKSTDKETDVSLISGRIRNLQTTEEENDKRDIVLHSAGDYFMNRTWKGLDDENGQESTELRQGLKGVAMGYGTEPQN</sequence>
<evidence type="ECO:0000256" key="5">
    <source>
        <dbReference type="ARBA" id="ARBA00022723"/>
    </source>
</evidence>
<dbReference type="UniPathway" id="UPA00559"/>
<evidence type="ECO:0000313" key="11">
    <source>
        <dbReference type="Proteomes" id="UP000614601"/>
    </source>
</evidence>
<dbReference type="InterPro" id="IPR010014">
    <property type="entry name" value="DHP2"/>
</dbReference>
<dbReference type="NCBIfam" id="TIGR00272">
    <property type="entry name" value="DPH2"/>
    <property type="match status" value="1"/>
</dbReference>
<organism evidence="10 11">
    <name type="scientific">Bursaphelenchus okinawaensis</name>
    <dbReference type="NCBI Taxonomy" id="465554"/>
    <lineage>
        <taxon>Eukaryota</taxon>
        <taxon>Metazoa</taxon>
        <taxon>Ecdysozoa</taxon>
        <taxon>Nematoda</taxon>
        <taxon>Chromadorea</taxon>
        <taxon>Rhabditida</taxon>
        <taxon>Tylenchina</taxon>
        <taxon>Tylenchomorpha</taxon>
        <taxon>Aphelenchoidea</taxon>
        <taxon>Aphelenchoididae</taxon>
        <taxon>Bursaphelenchus</taxon>
    </lineage>
</organism>
<dbReference type="SFLD" id="SFLDS00032">
    <property type="entry name" value="Radical_SAM_3-amino-3-carboxyp"/>
    <property type="match status" value="1"/>
</dbReference>
<dbReference type="Proteomes" id="UP000783686">
    <property type="component" value="Unassembled WGS sequence"/>
</dbReference>
<proteinExistence type="inferred from homology"/>
<keyword evidence="6 8" id="KW-0408">Iron</keyword>
<evidence type="ECO:0000256" key="1">
    <source>
        <dbReference type="ARBA" id="ARBA00001966"/>
    </source>
</evidence>
<evidence type="ECO:0000256" key="6">
    <source>
        <dbReference type="ARBA" id="ARBA00023004"/>
    </source>
</evidence>
<dbReference type="GO" id="GO:0017183">
    <property type="term" value="P:protein histidyl modification to diphthamide"/>
    <property type="evidence" value="ECO:0007669"/>
    <property type="project" value="UniProtKB-UniPathway"/>
</dbReference>
<keyword evidence="11" id="KW-1185">Reference proteome</keyword>
<dbReference type="InterPro" id="IPR016435">
    <property type="entry name" value="DPH1/DPH2"/>
</dbReference>
<dbReference type="InterPro" id="IPR042263">
    <property type="entry name" value="DPH1/DPH2_1"/>
</dbReference>
<keyword evidence="5 8" id="KW-0479">Metal-binding</keyword>
<accession>A0A811KAQ0</accession>
<name>A0A811KAQ0_9BILA</name>
<gene>
    <name evidence="10" type="ORF">BOKJ2_LOCUS4219</name>
</gene>
<dbReference type="AlphaFoldDB" id="A0A811KAQ0"/>
<dbReference type="OrthoDB" id="449241at2759"/>
<comment type="cofactor">
    <cofactor evidence="1">
        <name>[4Fe-4S] cluster</name>
        <dbReference type="ChEBI" id="CHEBI:49883"/>
    </cofactor>
</comment>
<dbReference type="InterPro" id="IPR042265">
    <property type="entry name" value="DPH1/DPH2_3"/>
</dbReference>
<dbReference type="GO" id="GO:0090560">
    <property type="term" value="F:2-(3-amino-3-carboxypropyl)histidine synthase activity"/>
    <property type="evidence" value="ECO:0007669"/>
    <property type="project" value="InterPro"/>
</dbReference>
<evidence type="ECO:0000313" key="10">
    <source>
        <dbReference type="EMBL" id="CAD5212418.1"/>
    </source>
</evidence>
<evidence type="ECO:0000256" key="9">
    <source>
        <dbReference type="SAM" id="MobiDB-lite"/>
    </source>
</evidence>
<dbReference type="EMBL" id="CAJFCW020000002">
    <property type="protein sequence ID" value="CAG9095939.1"/>
    <property type="molecule type" value="Genomic_DNA"/>
</dbReference>
<evidence type="ECO:0000256" key="2">
    <source>
        <dbReference type="ARBA" id="ARBA00005156"/>
    </source>
</evidence>
<dbReference type="GO" id="GO:0051536">
    <property type="term" value="F:iron-sulfur cluster binding"/>
    <property type="evidence" value="ECO:0007669"/>
    <property type="project" value="UniProtKB-KW"/>
</dbReference>
<comment type="function">
    <text evidence="8">Required for the first step of diphthamide biosynthesis, a post-translational modification of histidine which occurs in elongation factor 2. DPH1 and DPH2 transfer a 3-amino-3-carboxypropyl (ACP) group from S-adenosyl-L-methionine (SAM) to a histidine residue, the reaction is assisted by a reduction system comprising DPH3 and a NADH-dependent reductase. Facilitates the reduction of the catalytic iron-sulfur cluster found in the DPH1 subunit.</text>
</comment>
<keyword evidence="7 8" id="KW-0411">Iron-sulfur</keyword>
<evidence type="ECO:0000256" key="4">
    <source>
        <dbReference type="ARBA" id="ARBA00021914"/>
    </source>
</evidence>
<comment type="caution">
    <text evidence="10">The sequence shown here is derived from an EMBL/GenBank/DDBJ whole genome shotgun (WGS) entry which is preliminary data.</text>
</comment>
<evidence type="ECO:0000256" key="7">
    <source>
        <dbReference type="ARBA" id="ARBA00023014"/>
    </source>
</evidence>
<dbReference type="Proteomes" id="UP000614601">
    <property type="component" value="Unassembled WGS sequence"/>
</dbReference>
<comment type="pathway">
    <text evidence="2 8">Protein modification; peptidyl-diphthamide biosynthesis.</text>
</comment>
<dbReference type="Gene3D" id="3.40.50.11840">
    <property type="entry name" value="Diphthamide synthesis DPH1/DPH2 domain 1"/>
    <property type="match status" value="1"/>
</dbReference>
<protein>
    <recommendedName>
        <fullName evidence="4 8">2-(3-amino-3-carboxypropyl)histidine synthase subunit 2</fullName>
    </recommendedName>
</protein>
<evidence type="ECO:0000256" key="8">
    <source>
        <dbReference type="RuleBase" id="RU364133"/>
    </source>
</evidence>
<dbReference type="SFLD" id="SFLDG01121">
    <property type="entry name" value="Diphthamide_biosynthesis"/>
    <property type="match status" value="1"/>
</dbReference>
<dbReference type="NCBIfam" id="TIGR00322">
    <property type="entry name" value="diphth2_R"/>
    <property type="match status" value="1"/>
</dbReference>
<dbReference type="Gene3D" id="3.40.50.11860">
    <property type="entry name" value="Diphthamide synthesis DPH1/DPH2 domain 3"/>
    <property type="match status" value="1"/>
</dbReference>
<dbReference type="EMBL" id="CAJFDH010000002">
    <property type="protein sequence ID" value="CAD5212418.1"/>
    <property type="molecule type" value="Genomic_DNA"/>
</dbReference>
<dbReference type="PANTHER" id="PTHR10762">
    <property type="entry name" value="DIPHTHAMIDE BIOSYNTHESIS PROTEIN"/>
    <property type="match status" value="1"/>
</dbReference>
<reference evidence="10" key="1">
    <citation type="submission" date="2020-09" db="EMBL/GenBank/DDBJ databases">
        <authorList>
            <person name="Kikuchi T."/>
        </authorList>
    </citation>
    <scope>NUCLEOTIDE SEQUENCE</scope>
    <source>
        <strain evidence="10">SH1</strain>
    </source>
</reference>
<evidence type="ECO:0000256" key="3">
    <source>
        <dbReference type="ARBA" id="ARBA00006179"/>
    </source>
</evidence>
<dbReference type="Pfam" id="PF01866">
    <property type="entry name" value="Diphthamide_syn"/>
    <property type="match status" value="1"/>
</dbReference>
<dbReference type="GO" id="GO:0046872">
    <property type="term" value="F:metal ion binding"/>
    <property type="evidence" value="ECO:0007669"/>
    <property type="project" value="UniProtKB-KW"/>
</dbReference>
<dbReference type="PANTHER" id="PTHR10762:SF2">
    <property type="entry name" value="2-(3-AMINO-3-CARBOXYPROPYL)HISTIDINE SYNTHASE SUBUNIT 2"/>
    <property type="match status" value="1"/>
</dbReference>